<name>A0A1B5Z964_TRISU</name>
<dbReference type="GO" id="GO:0001164">
    <property type="term" value="F:RNA polymerase I core promoter sequence-specific DNA binding"/>
    <property type="evidence" value="ECO:0007669"/>
    <property type="project" value="TreeGrafter"/>
</dbReference>
<proteinExistence type="predicted"/>
<organism evidence="1 2">
    <name type="scientific">Trifolium subterraneum</name>
    <name type="common">Subterranean clover</name>
    <dbReference type="NCBI Taxonomy" id="3900"/>
    <lineage>
        <taxon>Eukaryota</taxon>
        <taxon>Viridiplantae</taxon>
        <taxon>Streptophyta</taxon>
        <taxon>Embryophyta</taxon>
        <taxon>Tracheophyta</taxon>
        <taxon>Spermatophyta</taxon>
        <taxon>Magnoliopsida</taxon>
        <taxon>eudicotyledons</taxon>
        <taxon>Gunneridae</taxon>
        <taxon>Pentapetalae</taxon>
        <taxon>rosids</taxon>
        <taxon>fabids</taxon>
        <taxon>Fabales</taxon>
        <taxon>Fabaceae</taxon>
        <taxon>Papilionoideae</taxon>
        <taxon>50 kb inversion clade</taxon>
        <taxon>NPAAA clade</taxon>
        <taxon>Hologalegina</taxon>
        <taxon>IRL clade</taxon>
        <taxon>Trifolieae</taxon>
        <taxon>Trifolium</taxon>
    </lineage>
</organism>
<dbReference type="PANTHER" id="PTHR15319">
    <property type="entry name" value="TATA BOX-BINDING PROTEIN ASSOCIATED FACTOR RNA POLYMERASE I SUBUNIT C"/>
    <property type="match status" value="1"/>
</dbReference>
<feature type="non-terminal residue" evidence="1">
    <location>
        <position position="288"/>
    </location>
</feature>
<dbReference type="PANTHER" id="PTHR15319:SF1">
    <property type="entry name" value="TATA BOX-BINDING PROTEIN-ASSOCIATED FACTOR RNA POLYMERASE I SUBUNIT C"/>
    <property type="match status" value="1"/>
</dbReference>
<evidence type="ECO:0000313" key="2">
    <source>
        <dbReference type="Proteomes" id="UP000242715"/>
    </source>
</evidence>
<dbReference type="InterPro" id="IPR038801">
    <property type="entry name" value="TAF1C"/>
</dbReference>
<keyword evidence="2" id="KW-1185">Reference proteome</keyword>
<protein>
    <submittedName>
        <fullName evidence="1">Uncharacterized protein</fullName>
    </submittedName>
</protein>
<reference evidence="2" key="1">
    <citation type="journal article" date="2017" name="Front. Plant Sci.">
        <title>Climate Clever Clovers: New Paradigm to Reduce the Environmental Footprint of Ruminants by Breeding Low Methanogenic Forages Utilizing Haplotype Variation.</title>
        <authorList>
            <person name="Kaur P."/>
            <person name="Appels R."/>
            <person name="Bayer P.E."/>
            <person name="Keeble-Gagnere G."/>
            <person name="Wang J."/>
            <person name="Hirakawa H."/>
            <person name="Shirasawa K."/>
            <person name="Vercoe P."/>
            <person name="Stefanova K."/>
            <person name="Durmic Z."/>
            <person name="Nichols P."/>
            <person name="Revell C."/>
            <person name="Isobe S.N."/>
            <person name="Edwards D."/>
            <person name="Erskine W."/>
        </authorList>
    </citation>
    <scope>NUCLEOTIDE SEQUENCE [LARGE SCALE GENOMIC DNA]</scope>
    <source>
        <strain evidence="2">cv. Daliak</strain>
    </source>
</reference>
<comment type="caution">
    <text evidence="1">The sequence shown here is derived from an EMBL/GenBank/DDBJ whole genome shotgun (WGS) entry which is preliminary data.</text>
</comment>
<gene>
    <name evidence="1" type="ORF">TSUD_422150</name>
</gene>
<sequence>DKETIKLGEDPDPLATPTAMEFSEEWKSLFPIGTSTVSSLLLSNPDSIGPLFFNPNPNSQTHLVSSTIPSLQLPHHLLTERYLLTSDPSILPSTASTIAPLFDSPEQQIDYNVSHFLYNRIQLLKYPDSPKVVVIFLTGVNDQNVGFFMLRVKNSVLDTRLDVKENVFRASTGSESRILRMSVNPVTDSDLGGASDSSPVIGYLLASSRYSVCWFTVMHNLSFDSPSMSYLGRSKVFKEAVVHACWSPHILEESVVLLESGQLFMFDLVSQGSSKIFKGTRLRVPQND</sequence>
<dbReference type="AlphaFoldDB" id="A0A1B5Z964"/>
<feature type="non-terminal residue" evidence="1">
    <location>
        <position position="1"/>
    </location>
</feature>
<dbReference type="GO" id="GO:0001650">
    <property type="term" value="C:fibrillar center"/>
    <property type="evidence" value="ECO:0007669"/>
    <property type="project" value="TreeGrafter"/>
</dbReference>
<evidence type="ECO:0000313" key="1">
    <source>
        <dbReference type="EMBL" id="GAU10631.1"/>
    </source>
</evidence>
<dbReference type="OrthoDB" id="2382881at2759"/>
<accession>A0A1B5Z964</accession>
<dbReference type="Proteomes" id="UP000242715">
    <property type="component" value="Unassembled WGS sequence"/>
</dbReference>
<dbReference type="EMBL" id="BCLP01046247">
    <property type="protein sequence ID" value="GAU10631.1"/>
    <property type="molecule type" value="Genomic_DNA"/>
</dbReference>